<proteinExistence type="predicted"/>
<reference evidence="1" key="1">
    <citation type="journal article" date="2015" name="Nature">
        <title>Complex archaea that bridge the gap between prokaryotes and eukaryotes.</title>
        <authorList>
            <person name="Spang A."/>
            <person name="Saw J.H."/>
            <person name="Jorgensen S.L."/>
            <person name="Zaremba-Niedzwiedzka K."/>
            <person name="Martijn J."/>
            <person name="Lind A.E."/>
            <person name="van Eijk R."/>
            <person name="Schleper C."/>
            <person name="Guy L."/>
            <person name="Ettema T.J."/>
        </authorList>
    </citation>
    <scope>NUCLEOTIDE SEQUENCE</scope>
</reference>
<sequence length="148" mass="17283">MTIQNLIKLNSIVAEGFLMNNIISLFKEEGHIINDREIEILKNAKSYIKLIRNGQEFIKKNKVGLNFEKSLNAYSISLKALRYNDNKINLEKYNNTINNCQTQVEKTLKIKMFLNEKMNDVFLLFNSIRTILLHKANNISNQDEFTLI</sequence>
<dbReference type="EMBL" id="LAZR01011646">
    <property type="protein sequence ID" value="KKM60620.1"/>
    <property type="molecule type" value="Genomic_DNA"/>
</dbReference>
<evidence type="ECO:0000313" key="1">
    <source>
        <dbReference type="EMBL" id="KKM60620.1"/>
    </source>
</evidence>
<dbReference type="AlphaFoldDB" id="A0A0F9L9D9"/>
<accession>A0A0F9L9D9</accession>
<gene>
    <name evidence="1" type="ORF">LCGC14_1539980</name>
</gene>
<comment type="caution">
    <text evidence="1">The sequence shown here is derived from an EMBL/GenBank/DDBJ whole genome shotgun (WGS) entry which is preliminary data.</text>
</comment>
<protein>
    <submittedName>
        <fullName evidence="1">Uncharacterized protein</fullName>
    </submittedName>
</protein>
<organism evidence="1">
    <name type="scientific">marine sediment metagenome</name>
    <dbReference type="NCBI Taxonomy" id="412755"/>
    <lineage>
        <taxon>unclassified sequences</taxon>
        <taxon>metagenomes</taxon>
        <taxon>ecological metagenomes</taxon>
    </lineage>
</organism>
<name>A0A0F9L9D9_9ZZZZ</name>